<reference evidence="2" key="1">
    <citation type="journal article" date="2024" name="Proc. Natl. Acad. Sci. U.S.A.">
        <title>Extraordinary preservation of gene collinearity over three hundred million years revealed in homosporous lycophytes.</title>
        <authorList>
            <person name="Li C."/>
            <person name="Wickell D."/>
            <person name="Kuo L.Y."/>
            <person name="Chen X."/>
            <person name="Nie B."/>
            <person name="Liao X."/>
            <person name="Peng D."/>
            <person name="Ji J."/>
            <person name="Jenkins J."/>
            <person name="Williams M."/>
            <person name="Shu S."/>
            <person name="Plott C."/>
            <person name="Barry K."/>
            <person name="Rajasekar S."/>
            <person name="Grimwood J."/>
            <person name="Han X."/>
            <person name="Sun S."/>
            <person name="Hou Z."/>
            <person name="He W."/>
            <person name="Dai G."/>
            <person name="Sun C."/>
            <person name="Schmutz J."/>
            <person name="Leebens-Mack J.H."/>
            <person name="Li F.W."/>
            <person name="Wang L."/>
        </authorList>
    </citation>
    <scope>NUCLEOTIDE SEQUENCE [LARGE SCALE GENOMIC DNA]</scope>
    <source>
        <strain evidence="2">cv. PW_Plant_1</strain>
    </source>
</reference>
<dbReference type="Proteomes" id="UP001162992">
    <property type="component" value="Chromosome 9"/>
</dbReference>
<comment type="caution">
    <text evidence="1">The sequence shown here is derived from an EMBL/GenBank/DDBJ whole genome shotgun (WGS) entry which is preliminary data.</text>
</comment>
<organism evidence="1 2">
    <name type="scientific">Diphasiastrum complanatum</name>
    <name type="common">Issler's clubmoss</name>
    <name type="synonym">Lycopodium complanatum</name>
    <dbReference type="NCBI Taxonomy" id="34168"/>
    <lineage>
        <taxon>Eukaryota</taxon>
        <taxon>Viridiplantae</taxon>
        <taxon>Streptophyta</taxon>
        <taxon>Embryophyta</taxon>
        <taxon>Tracheophyta</taxon>
        <taxon>Lycopodiopsida</taxon>
        <taxon>Lycopodiales</taxon>
        <taxon>Lycopodiaceae</taxon>
        <taxon>Lycopodioideae</taxon>
        <taxon>Diphasiastrum</taxon>
    </lineage>
</organism>
<keyword evidence="2" id="KW-1185">Reference proteome</keyword>
<sequence length="109" mass="12642">MEPALEIRWADDAWYDAELFATDDLNVFRIRWINCDQTYDELWTSKRFFKAGLELSDTIRIGSVQLQDYDCNRLGLGHTVCAALKGHYDTLKYYDATVIEVSANFLSAY</sequence>
<proteinExistence type="predicted"/>
<dbReference type="EMBL" id="CM055100">
    <property type="protein sequence ID" value="KAJ7543386.1"/>
    <property type="molecule type" value="Genomic_DNA"/>
</dbReference>
<evidence type="ECO:0000313" key="2">
    <source>
        <dbReference type="Proteomes" id="UP001162992"/>
    </source>
</evidence>
<name>A0ACC2CMZ9_DIPCM</name>
<evidence type="ECO:0000313" key="1">
    <source>
        <dbReference type="EMBL" id="KAJ7543386.1"/>
    </source>
</evidence>
<gene>
    <name evidence="1" type="ORF">O6H91_09G035700</name>
</gene>
<accession>A0ACC2CMZ9</accession>
<protein>
    <submittedName>
        <fullName evidence="1">Uncharacterized protein</fullName>
    </submittedName>
</protein>